<evidence type="ECO:0000313" key="3">
    <source>
        <dbReference type="Proteomes" id="UP001174691"/>
    </source>
</evidence>
<evidence type="ECO:0000256" key="1">
    <source>
        <dbReference type="SAM" id="MobiDB-lite"/>
    </source>
</evidence>
<feature type="compositionally biased region" description="Basic residues" evidence="1">
    <location>
        <begin position="14"/>
        <end position="24"/>
    </location>
</feature>
<sequence>MGKSGTYHKEQTSLRRKHKPHKTRVQHDSAKDDSNVNKANKERQDNDPDDDNVRGFNPADLHELRDCLEEETQPPKTNIWNPDGYTNNCAYLGLANVTSKSVEKIEGDMGRLPEHADCLPDEYLAQAAEHYGVRITNAPPPEEYFRDGGKASALYRDGTVGHIVEYEHGDFEPNMTFRDYQRYGHGEDATDNVRRAGEKYYMHKYHGDSDDEEGGEDATDDVQRAGEEFYMHTYQGDVDDVEGRT</sequence>
<name>A0AA38R987_9PEZI</name>
<evidence type="ECO:0000313" key="2">
    <source>
        <dbReference type="EMBL" id="KAJ9129939.1"/>
    </source>
</evidence>
<dbReference type="Proteomes" id="UP001174691">
    <property type="component" value="Unassembled WGS sequence"/>
</dbReference>
<dbReference type="AlphaFoldDB" id="A0AA38R987"/>
<feature type="region of interest" description="Disordered" evidence="1">
    <location>
        <begin position="1"/>
        <end position="58"/>
    </location>
</feature>
<feature type="compositionally biased region" description="Basic and acidic residues" evidence="1">
    <location>
        <begin position="25"/>
        <end position="46"/>
    </location>
</feature>
<protein>
    <submittedName>
        <fullName evidence="2">Uncharacterized protein</fullName>
    </submittedName>
</protein>
<reference evidence="2" key="1">
    <citation type="submission" date="2022-07" db="EMBL/GenBank/DDBJ databases">
        <title>Fungi with potential for degradation of polypropylene.</title>
        <authorList>
            <person name="Gostincar C."/>
        </authorList>
    </citation>
    <scope>NUCLEOTIDE SEQUENCE</scope>
    <source>
        <strain evidence="2">EXF-13287</strain>
    </source>
</reference>
<gene>
    <name evidence="2" type="ORF">NKR19_g10123</name>
</gene>
<keyword evidence="3" id="KW-1185">Reference proteome</keyword>
<organism evidence="2 3">
    <name type="scientific">Coniochaeta hoffmannii</name>
    <dbReference type="NCBI Taxonomy" id="91930"/>
    <lineage>
        <taxon>Eukaryota</taxon>
        <taxon>Fungi</taxon>
        <taxon>Dikarya</taxon>
        <taxon>Ascomycota</taxon>
        <taxon>Pezizomycotina</taxon>
        <taxon>Sordariomycetes</taxon>
        <taxon>Sordariomycetidae</taxon>
        <taxon>Coniochaetales</taxon>
        <taxon>Coniochaetaceae</taxon>
        <taxon>Coniochaeta</taxon>
    </lineage>
</organism>
<proteinExistence type="predicted"/>
<dbReference type="EMBL" id="JANBVN010000295">
    <property type="protein sequence ID" value="KAJ9129939.1"/>
    <property type="molecule type" value="Genomic_DNA"/>
</dbReference>
<accession>A0AA38R987</accession>
<comment type="caution">
    <text evidence="2">The sequence shown here is derived from an EMBL/GenBank/DDBJ whole genome shotgun (WGS) entry which is preliminary data.</text>
</comment>